<keyword evidence="3" id="KW-1185">Reference proteome</keyword>
<gene>
    <name evidence="2" type="ORF">HQ394_11385</name>
</gene>
<reference evidence="2 3" key="1">
    <citation type="submission" date="2020-05" db="EMBL/GenBank/DDBJ databases">
        <title>Complete closed genome sequence of Defluviicoccus vanus.</title>
        <authorList>
            <person name="Bessarab I."/>
            <person name="Arumugam K."/>
            <person name="Maszenan A.M."/>
            <person name="Seviour R.J."/>
            <person name="Williams R.B."/>
        </authorList>
    </citation>
    <scope>NUCLEOTIDE SEQUENCE [LARGE SCALE GENOMIC DNA]</scope>
    <source>
        <strain evidence="2 3">Ben 114</strain>
    </source>
</reference>
<dbReference type="AlphaFoldDB" id="A0A7H1N270"/>
<protein>
    <recommendedName>
        <fullName evidence="4">Glycine zipper 2TM domain-containing protein</fullName>
    </recommendedName>
</protein>
<sequence>MQGASIEGVLPAVVLDHCQPDHANPEDESIVLNRYVCTLVAGLIVAGCANPTSSRYEGAEVGRTIETSRGTIVAGRVVDINGESNAAGPLAGAAIGGASVGLGTHSGWAAILGAVVGAGIGYATQQVANDREGIEYIVDMEDGRTVTLVQNREKSEAPLQPGTVVLVQVSGTYSRVIPRTPPLDRPVTVTGSEPAAGAAPATAPEAEAAGAGGDGGSGSGWNDPDKPATVPTSLPAPASASPTTNPQGSPSTQPQRPPSTQTQTTGETTPLVATGQSTSSPVTTTPATEATQFTASGTAAGQATTSRPSAASLRSGTTTSWAVPPPTQQ</sequence>
<dbReference type="Proteomes" id="UP000516369">
    <property type="component" value="Chromosome"/>
</dbReference>
<evidence type="ECO:0000313" key="3">
    <source>
        <dbReference type="Proteomes" id="UP000516369"/>
    </source>
</evidence>
<evidence type="ECO:0000256" key="1">
    <source>
        <dbReference type="SAM" id="MobiDB-lite"/>
    </source>
</evidence>
<feature type="compositionally biased region" description="Low complexity" evidence="1">
    <location>
        <begin position="191"/>
        <end position="209"/>
    </location>
</feature>
<dbReference type="RefSeq" id="WP_190260321.1">
    <property type="nucleotide sequence ID" value="NZ_CP053923.1"/>
</dbReference>
<dbReference type="KEGG" id="dvn:HQ394_11385"/>
<feature type="compositionally biased region" description="Low complexity" evidence="1">
    <location>
        <begin position="227"/>
        <end position="306"/>
    </location>
</feature>
<accession>A0A7H1N270</accession>
<evidence type="ECO:0008006" key="4">
    <source>
        <dbReference type="Google" id="ProtNLM"/>
    </source>
</evidence>
<feature type="compositionally biased region" description="Gly residues" evidence="1">
    <location>
        <begin position="210"/>
        <end position="219"/>
    </location>
</feature>
<dbReference type="EMBL" id="CP053923">
    <property type="protein sequence ID" value="QNT69806.1"/>
    <property type="molecule type" value="Genomic_DNA"/>
</dbReference>
<name>A0A7H1N270_9PROT</name>
<proteinExistence type="predicted"/>
<evidence type="ECO:0000313" key="2">
    <source>
        <dbReference type="EMBL" id="QNT69806.1"/>
    </source>
</evidence>
<feature type="compositionally biased region" description="Polar residues" evidence="1">
    <location>
        <begin position="307"/>
        <end position="321"/>
    </location>
</feature>
<organism evidence="2 3">
    <name type="scientific">Defluviicoccus vanus</name>
    <dbReference type="NCBI Taxonomy" id="111831"/>
    <lineage>
        <taxon>Bacteria</taxon>
        <taxon>Pseudomonadati</taxon>
        <taxon>Pseudomonadota</taxon>
        <taxon>Alphaproteobacteria</taxon>
        <taxon>Rhodospirillales</taxon>
        <taxon>Rhodospirillaceae</taxon>
        <taxon>Defluviicoccus</taxon>
    </lineage>
</organism>
<feature type="region of interest" description="Disordered" evidence="1">
    <location>
        <begin position="176"/>
        <end position="329"/>
    </location>
</feature>